<dbReference type="AlphaFoldDB" id="G5BR41"/>
<keyword evidence="4" id="KW-0552">Olfaction</keyword>
<dbReference type="GO" id="GO:0004930">
    <property type="term" value="F:G protein-coupled receptor activity"/>
    <property type="evidence" value="ECO:0007669"/>
    <property type="project" value="UniProtKB-KW"/>
</dbReference>
<comment type="subcellular location">
    <subcellularLocation>
        <location evidence="1">Membrane</location>
        <topology evidence="1">Multi-pass membrane protein</topology>
    </subcellularLocation>
</comment>
<dbReference type="GO" id="GO:0004984">
    <property type="term" value="F:olfactory receptor activity"/>
    <property type="evidence" value="ECO:0007669"/>
    <property type="project" value="InterPro"/>
</dbReference>
<evidence type="ECO:0000256" key="2">
    <source>
        <dbReference type="ARBA" id="ARBA00022606"/>
    </source>
</evidence>
<feature type="transmembrane region" description="Helical" evidence="11">
    <location>
        <begin position="25"/>
        <end position="48"/>
    </location>
</feature>
<evidence type="ECO:0000256" key="7">
    <source>
        <dbReference type="ARBA" id="ARBA00023136"/>
    </source>
</evidence>
<organism evidence="13 14">
    <name type="scientific">Heterocephalus glaber</name>
    <name type="common">Naked mole rat</name>
    <dbReference type="NCBI Taxonomy" id="10181"/>
    <lineage>
        <taxon>Eukaryota</taxon>
        <taxon>Metazoa</taxon>
        <taxon>Chordata</taxon>
        <taxon>Craniata</taxon>
        <taxon>Vertebrata</taxon>
        <taxon>Euteleostomi</taxon>
        <taxon>Mammalia</taxon>
        <taxon>Eutheria</taxon>
        <taxon>Euarchontoglires</taxon>
        <taxon>Glires</taxon>
        <taxon>Rodentia</taxon>
        <taxon>Hystricomorpha</taxon>
        <taxon>Bathyergidae</taxon>
        <taxon>Heterocephalus</taxon>
    </lineage>
</organism>
<keyword evidence="5 11" id="KW-1133">Transmembrane helix</keyword>
<evidence type="ECO:0000256" key="8">
    <source>
        <dbReference type="ARBA" id="ARBA00023170"/>
    </source>
</evidence>
<evidence type="ECO:0000313" key="14">
    <source>
        <dbReference type="Proteomes" id="UP000006813"/>
    </source>
</evidence>
<sequence>MARWNLTNVPGFILMGLMGSAETQLVLSMLFLLIYLITVLGNVGMILIIHLDPQLHTPMYFFLTHLSFLDLSYSSVITPQTSQNLLTSTKSISFLGCFTQMYFFIVLAAAECFLLSSMAYDRHVAICHPLHYPVVMSTRLCHSLVTGSYVIGFVDFTLQGLPNSASLTSSSTFSVTHPQF</sequence>
<protein>
    <submittedName>
        <fullName evidence="13">Olfactory receptor 8H2</fullName>
    </submittedName>
</protein>
<dbReference type="InParanoid" id="G5BR41"/>
<dbReference type="FunFam" id="1.20.1070.10:FF:000410">
    <property type="entry name" value="Olfactory receptor 1348"/>
    <property type="match status" value="1"/>
</dbReference>
<dbReference type="InterPro" id="IPR017452">
    <property type="entry name" value="GPCR_Rhodpsn_7TM"/>
</dbReference>
<proteinExistence type="inferred from homology"/>
<accession>G5BR41</accession>
<dbReference type="SUPFAM" id="SSF81321">
    <property type="entry name" value="Family A G protein-coupled receptor-like"/>
    <property type="match status" value="1"/>
</dbReference>
<evidence type="ECO:0000256" key="1">
    <source>
        <dbReference type="ARBA" id="ARBA00004141"/>
    </source>
</evidence>
<keyword evidence="2" id="KW-0716">Sensory transduction</keyword>
<evidence type="ECO:0000256" key="6">
    <source>
        <dbReference type="ARBA" id="ARBA00023040"/>
    </source>
</evidence>
<evidence type="ECO:0000256" key="10">
    <source>
        <dbReference type="RuleBase" id="RU000688"/>
    </source>
</evidence>
<dbReference type="EMBL" id="JH171435">
    <property type="protein sequence ID" value="EHB11752.1"/>
    <property type="molecule type" value="Genomic_DNA"/>
</dbReference>
<keyword evidence="3 10" id="KW-0812">Transmembrane</keyword>
<evidence type="ECO:0000256" key="11">
    <source>
        <dbReference type="SAM" id="Phobius"/>
    </source>
</evidence>
<dbReference type="PRINTS" id="PR00245">
    <property type="entry name" value="OLFACTORYR"/>
</dbReference>
<keyword evidence="9 10" id="KW-0807">Transducer</keyword>
<dbReference type="PROSITE" id="PS50262">
    <property type="entry name" value="G_PROTEIN_RECEP_F1_2"/>
    <property type="match status" value="1"/>
</dbReference>
<keyword evidence="6 10" id="KW-0297">G-protein coupled receptor</keyword>
<gene>
    <name evidence="13" type="ORF">GW7_11710</name>
</gene>
<evidence type="ECO:0000256" key="5">
    <source>
        <dbReference type="ARBA" id="ARBA00022989"/>
    </source>
</evidence>
<reference evidence="13 14" key="1">
    <citation type="journal article" date="2011" name="Nature">
        <title>Genome sequencing reveals insights into physiology and longevity of the naked mole rat.</title>
        <authorList>
            <person name="Kim E.B."/>
            <person name="Fang X."/>
            <person name="Fushan A.A."/>
            <person name="Huang Z."/>
            <person name="Lobanov A.V."/>
            <person name="Han L."/>
            <person name="Marino S.M."/>
            <person name="Sun X."/>
            <person name="Turanov A.A."/>
            <person name="Yang P."/>
            <person name="Yim S.H."/>
            <person name="Zhao X."/>
            <person name="Kasaikina M.V."/>
            <person name="Stoletzki N."/>
            <person name="Peng C."/>
            <person name="Polak P."/>
            <person name="Xiong Z."/>
            <person name="Kiezun A."/>
            <person name="Zhu Y."/>
            <person name="Chen Y."/>
            <person name="Kryukov G.V."/>
            <person name="Zhang Q."/>
            <person name="Peshkin L."/>
            <person name="Yang L."/>
            <person name="Bronson R.T."/>
            <person name="Buffenstein R."/>
            <person name="Wang B."/>
            <person name="Han C."/>
            <person name="Li Q."/>
            <person name="Chen L."/>
            <person name="Zhao W."/>
            <person name="Sunyaev S.R."/>
            <person name="Park T.J."/>
            <person name="Zhang G."/>
            <person name="Wang J."/>
            <person name="Gladyshev V.N."/>
        </authorList>
    </citation>
    <scope>NUCLEOTIDE SEQUENCE [LARGE SCALE GENOMIC DNA]</scope>
</reference>
<name>G5BR41_HETGA</name>
<evidence type="ECO:0000313" key="13">
    <source>
        <dbReference type="EMBL" id="EHB11752.1"/>
    </source>
</evidence>
<dbReference type="Proteomes" id="UP000006813">
    <property type="component" value="Unassembled WGS sequence"/>
</dbReference>
<feature type="transmembrane region" description="Helical" evidence="11">
    <location>
        <begin position="92"/>
        <end position="115"/>
    </location>
</feature>
<evidence type="ECO:0000256" key="4">
    <source>
        <dbReference type="ARBA" id="ARBA00022725"/>
    </source>
</evidence>
<feature type="domain" description="G-protein coupled receptors family 1 profile" evidence="12">
    <location>
        <begin position="41"/>
        <end position="154"/>
    </location>
</feature>
<dbReference type="PROSITE" id="PS00237">
    <property type="entry name" value="G_PROTEIN_RECEP_F1_1"/>
    <property type="match status" value="1"/>
</dbReference>
<keyword evidence="7 11" id="KW-0472">Membrane</keyword>
<dbReference type="Pfam" id="PF00001">
    <property type="entry name" value="7tm_1"/>
    <property type="match status" value="1"/>
</dbReference>
<evidence type="ECO:0000259" key="12">
    <source>
        <dbReference type="PROSITE" id="PS50262"/>
    </source>
</evidence>
<keyword evidence="8 10" id="KW-0675">Receptor</keyword>
<comment type="similarity">
    <text evidence="10">Belongs to the G-protein coupled receptor 1 family.</text>
</comment>
<dbReference type="InterPro" id="IPR000725">
    <property type="entry name" value="Olfact_rcpt"/>
</dbReference>
<dbReference type="GO" id="GO:0016020">
    <property type="term" value="C:membrane"/>
    <property type="evidence" value="ECO:0007669"/>
    <property type="project" value="UniProtKB-SubCell"/>
</dbReference>
<dbReference type="PANTHER" id="PTHR48018">
    <property type="entry name" value="OLFACTORY RECEPTOR"/>
    <property type="match status" value="1"/>
</dbReference>
<dbReference type="Gene3D" id="1.20.1070.10">
    <property type="entry name" value="Rhodopsin 7-helix transmembrane proteins"/>
    <property type="match status" value="1"/>
</dbReference>
<dbReference type="InterPro" id="IPR000276">
    <property type="entry name" value="GPCR_Rhodpsn"/>
</dbReference>
<dbReference type="PRINTS" id="PR00237">
    <property type="entry name" value="GPCRRHODOPSN"/>
</dbReference>
<evidence type="ECO:0000256" key="3">
    <source>
        <dbReference type="ARBA" id="ARBA00022692"/>
    </source>
</evidence>
<evidence type="ECO:0000256" key="9">
    <source>
        <dbReference type="ARBA" id="ARBA00023224"/>
    </source>
</evidence>